<feature type="region of interest" description="Disordered" evidence="1">
    <location>
        <begin position="126"/>
        <end position="154"/>
    </location>
</feature>
<feature type="compositionally biased region" description="Polar residues" evidence="1">
    <location>
        <begin position="126"/>
        <end position="145"/>
    </location>
</feature>
<keyword evidence="5" id="KW-1185">Reference proteome</keyword>
<feature type="domain" description="Ice-binding protein C-terminal" evidence="3">
    <location>
        <begin position="235"/>
        <end position="258"/>
    </location>
</feature>
<evidence type="ECO:0000313" key="5">
    <source>
        <dbReference type="Proteomes" id="UP001597297"/>
    </source>
</evidence>
<protein>
    <submittedName>
        <fullName evidence="4">PEP-CTERM sorting domain-containing protein</fullName>
    </submittedName>
</protein>
<keyword evidence="2" id="KW-0732">Signal</keyword>
<evidence type="ECO:0000313" key="4">
    <source>
        <dbReference type="EMBL" id="MFD2276263.1"/>
    </source>
</evidence>
<dbReference type="NCBIfam" id="TIGR02595">
    <property type="entry name" value="PEP_CTERM"/>
    <property type="match status" value="1"/>
</dbReference>
<dbReference type="Proteomes" id="UP001597297">
    <property type="component" value="Unassembled WGS sequence"/>
</dbReference>
<evidence type="ECO:0000256" key="2">
    <source>
        <dbReference type="SAM" id="SignalP"/>
    </source>
</evidence>
<feature type="signal peptide" evidence="2">
    <location>
        <begin position="1"/>
        <end position="23"/>
    </location>
</feature>
<name>A0ABW5E170_9BACT</name>
<dbReference type="InterPro" id="IPR013424">
    <property type="entry name" value="Ice-binding_C"/>
</dbReference>
<evidence type="ECO:0000256" key="1">
    <source>
        <dbReference type="SAM" id="MobiDB-lite"/>
    </source>
</evidence>
<dbReference type="RefSeq" id="WP_377094397.1">
    <property type="nucleotide sequence ID" value="NZ_JBHSJM010000001.1"/>
</dbReference>
<dbReference type="EMBL" id="JBHUJC010000020">
    <property type="protein sequence ID" value="MFD2276263.1"/>
    <property type="molecule type" value="Genomic_DNA"/>
</dbReference>
<evidence type="ECO:0000259" key="3">
    <source>
        <dbReference type="Pfam" id="PF07589"/>
    </source>
</evidence>
<organism evidence="4 5">
    <name type="scientific">Rubritalea spongiae</name>
    <dbReference type="NCBI Taxonomy" id="430797"/>
    <lineage>
        <taxon>Bacteria</taxon>
        <taxon>Pseudomonadati</taxon>
        <taxon>Verrucomicrobiota</taxon>
        <taxon>Verrucomicrobiia</taxon>
        <taxon>Verrucomicrobiales</taxon>
        <taxon>Rubritaleaceae</taxon>
        <taxon>Rubritalea</taxon>
    </lineage>
</organism>
<accession>A0ABW5E170</accession>
<dbReference type="Pfam" id="PF07589">
    <property type="entry name" value="PEP-CTERM"/>
    <property type="match status" value="1"/>
</dbReference>
<proteinExistence type="predicted"/>
<gene>
    <name evidence="4" type="ORF">ACFSQZ_07270</name>
</gene>
<reference evidence="5" key="1">
    <citation type="journal article" date="2019" name="Int. J. Syst. Evol. Microbiol.">
        <title>The Global Catalogue of Microorganisms (GCM) 10K type strain sequencing project: providing services to taxonomists for standard genome sequencing and annotation.</title>
        <authorList>
            <consortium name="The Broad Institute Genomics Platform"/>
            <consortium name="The Broad Institute Genome Sequencing Center for Infectious Disease"/>
            <person name="Wu L."/>
            <person name="Ma J."/>
        </authorList>
    </citation>
    <scope>NUCLEOTIDE SEQUENCE [LARGE SCALE GENOMIC DNA]</scope>
    <source>
        <strain evidence="5">JCM 16545</strain>
    </source>
</reference>
<sequence length="259" mass="26266">MHTTTKLLLSSALLLGMASASHAATMINDDFSSGSISTNARFRFDQVGAGYYKHTNSEWSITGGALANPGTTAGVASEGAVGQSVSTSGLGAGLTQITVSFDYAVGAGSTLYFHLIGWTQNGSPSSNQILNNPEAQNGGMQNQGDAQFGDMSLLTGGDPGNSVADAVSFAAGTTGTYSATFDLTGYSWSADEAPGLTGGINGVTDFDFIQIAFGTNMANADGTGAISIDNLNVQAVPEPSSSVLLLGGLGALALRRRRS</sequence>
<comment type="caution">
    <text evidence="4">The sequence shown here is derived from an EMBL/GenBank/DDBJ whole genome shotgun (WGS) entry which is preliminary data.</text>
</comment>
<feature type="chain" id="PRO_5046204776" evidence="2">
    <location>
        <begin position="24"/>
        <end position="259"/>
    </location>
</feature>